<protein>
    <recommendedName>
        <fullName evidence="10">Beta-galactosidase</fullName>
    </recommendedName>
</protein>
<name>A0ABR7DV73_9BACT</name>
<dbReference type="Pfam" id="PF02837">
    <property type="entry name" value="Glyco_hydro_2_N"/>
    <property type="match status" value="1"/>
</dbReference>
<evidence type="ECO:0008006" key="10">
    <source>
        <dbReference type="Google" id="ProtNLM"/>
    </source>
</evidence>
<dbReference type="Pfam" id="PF00703">
    <property type="entry name" value="Glyco_hydro_2"/>
    <property type="match status" value="1"/>
</dbReference>
<dbReference type="PANTHER" id="PTHR42732:SF1">
    <property type="entry name" value="BETA-MANNOSIDASE"/>
    <property type="match status" value="1"/>
</dbReference>
<keyword evidence="4" id="KW-0732">Signal</keyword>
<evidence type="ECO:0000256" key="2">
    <source>
        <dbReference type="ARBA" id="ARBA00022801"/>
    </source>
</evidence>
<dbReference type="PRINTS" id="PR00132">
    <property type="entry name" value="GLHYDRLASE2"/>
</dbReference>
<feature type="signal peptide" evidence="4">
    <location>
        <begin position="1"/>
        <end position="23"/>
    </location>
</feature>
<dbReference type="SUPFAM" id="SSF49303">
    <property type="entry name" value="beta-Galactosidase/glucuronidase domain"/>
    <property type="match status" value="1"/>
</dbReference>
<evidence type="ECO:0000256" key="4">
    <source>
        <dbReference type="SAM" id="SignalP"/>
    </source>
</evidence>
<keyword evidence="3" id="KW-0326">Glycosidase</keyword>
<comment type="similarity">
    <text evidence="1">Belongs to the glycosyl hydrolase 2 family.</text>
</comment>
<dbReference type="InterPro" id="IPR036156">
    <property type="entry name" value="Beta-gal/glucu_dom_sf"/>
</dbReference>
<sequence length="1025" mass="117399">MLNKSIYCGVVSAVLFCASVATEAQDNLVDKDFYAAIAERGQQTIVGRPMDTIAPVDLPVDKLLPWAGNKSFHFTSCKKITTAEEMNDALEKLRNRYLSFLQDLTPDFCEERLKLPIDSMQFRYELPEDCGDFNRLLQGEGEWNDIAVPYYHGPQGVSTAWYRSEIDIPADFFSKPVLMLHFNGADYYTDAYINGHHVGFHEGMLDDFEFNIKKYARPGKNILMVKIRNDYSMLGGEGTPRYWGNKLAASNSPGWDDPFSGWTCCPAGSGIYQELYIEARSEPYIADVFCRPLPEQSAVELWVEVDLDHGEKADDFLLEYSLYGQNFESRVVEKEIKKIRVEGGRVLNRTLVSIPEDLLRLWEPDTPWLYQMRVALYNKEKKLLDNRKQQFGMRHFVIAEDSSPKGRMYLNGKEIRLRGTNTMGFLQQNVMRRDWKQLTDDLLLAKLTNMNFIRTTQRIVQKEVYEYADRLGMMMQADLPLFAYINQKQYTEILKQAGNIERVLRNHPSVILMSYLNEPMAEMKAHAVSRYAYERLFDALDIVVHNENPDRAVKYIDGDYQAPSNGYPDNHCYNIWYDGHGIELPDMCRGAWMPVSKNWMYGCGEFGAEGLDPVGLMKRRYPAEWLKNGSDGSWSPVYMRGKYSGEQTFQMHWNWFETQKTMDDWVRESQQHQAWGIQKVARAFRRMPRMNSFAIHLFIDAWPNGWMKAIMDCERTPKPAWFAYRDALTPLSVQVESERSTFFSGEEHLFQVWVCNDTPTNPDLVLKYTLELNGKVINSGCVPAEIPSISKGSTFQGFIPVVMPEVKHRSSLALRVGLFDKQGKIFHDEDVLCTVEPAVEAKRRIRIYQIGESKNTEAIVHAFGIRNVVKQGPIGPQDVIIVADSLSVHSRKEEIKTAVKAGGHVLILKEAVPVLSELLVGASVDSVDSKSWIVFRNANHRWLAGCSSTDLKYTYSSVQLAPERHHFRLFNAKGITPVLTYCDQAVIGEKREGKGNWIICSLELSGKLDTTPVLTRLIERILERK</sequence>
<dbReference type="RefSeq" id="WP_128134054.1">
    <property type="nucleotide sequence ID" value="NZ_JACOOI010000001.1"/>
</dbReference>
<gene>
    <name evidence="8" type="ORF">H8S77_00240</name>
</gene>
<evidence type="ECO:0000313" key="8">
    <source>
        <dbReference type="EMBL" id="MBC5641318.1"/>
    </source>
</evidence>
<dbReference type="PANTHER" id="PTHR42732">
    <property type="entry name" value="BETA-GALACTOSIDASE"/>
    <property type="match status" value="1"/>
</dbReference>
<comment type="caution">
    <text evidence="8">The sequence shown here is derived from an EMBL/GenBank/DDBJ whole genome shotgun (WGS) entry which is preliminary data.</text>
</comment>
<evidence type="ECO:0000259" key="7">
    <source>
        <dbReference type="Pfam" id="PF02837"/>
    </source>
</evidence>
<accession>A0ABR7DV73</accession>
<dbReference type="SUPFAM" id="SSF49785">
    <property type="entry name" value="Galactose-binding domain-like"/>
    <property type="match status" value="1"/>
</dbReference>
<feature type="domain" description="Glycoside hydrolase family 2 immunoglobulin-like beta-sandwich" evidence="5">
    <location>
        <begin position="284"/>
        <end position="394"/>
    </location>
</feature>
<feature type="chain" id="PRO_5047484527" description="Beta-galactosidase" evidence="4">
    <location>
        <begin position="24"/>
        <end position="1025"/>
    </location>
</feature>
<evidence type="ECO:0000259" key="6">
    <source>
        <dbReference type="Pfam" id="PF02836"/>
    </source>
</evidence>
<dbReference type="Proteomes" id="UP000644010">
    <property type="component" value="Unassembled WGS sequence"/>
</dbReference>
<dbReference type="Gene3D" id="2.60.40.10">
    <property type="entry name" value="Immunoglobulins"/>
    <property type="match status" value="1"/>
</dbReference>
<dbReference type="InterPro" id="IPR006103">
    <property type="entry name" value="Glyco_hydro_2_cat"/>
</dbReference>
<dbReference type="EMBL" id="JACOOI010000001">
    <property type="protein sequence ID" value="MBC5641318.1"/>
    <property type="molecule type" value="Genomic_DNA"/>
</dbReference>
<feature type="domain" description="Glycosyl hydrolases family 2 sugar binding" evidence="7">
    <location>
        <begin position="155"/>
        <end position="227"/>
    </location>
</feature>
<dbReference type="InterPro" id="IPR006102">
    <property type="entry name" value="Ig-like_GH2"/>
</dbReference>
<evidence type="ECO:0000259" key="5">
    <source>
        <dbReference type="Pfam" id="PF00703"/>
    </source>
</evidence>
<dbReference type="SUPFAM" id="SSF51445">
    <property type="entry name" value="(Trans)glycosidases"/>
    <property type="match status" value="1"/>
</dbReference>
<evidence type="ECO:0000256" key="3">
    <source>
        <dbReference type="ARBA" id="ARBA00023295"/>
    </source>
</evidence>
<dbReference type="InterPro" id="IPR013783">
    <property type="entry name" value="Ig-like_fold"/>
</dbReference>
<dbReference type="InterPro" id="IPR008979">
    <property type="entry name" value="Galactose-bd-like_sf"/>
</dbReference>
<dbReference type="Pfam" id="PF02836">
    <property type="entry name" value="Glyco_hydro_2_C"/>
    <property type="match status" value="1"/>
</dbReference>
<dbReference type="InterPro" id="IPR006101">
    <property type="entry name" value="Glyco_hydro_2"/>
</dbReference>
<evidence type="ECO:0000313" key="9">
    <source>
        <dbReference type="Proteomes" id="UP000644010"/>
    </source>
</evidence>
<feature type="domain" description="Glycoside hydrolase family 2 catalytic" evidence="6">
    <location>
        <begin position="405"/>
        <end position="558"/>
    </location>
</feature>
<dbReference type="Gene3D" id="3.20.20.80">
    <property type="entry name" value="Glycosidases"/>
    <property type="match status" value="1"/>
</dbReference>
<dbReference type="InterPro" id="IPR017853">
    <property type="entry name" value="GH"/>
</dbReference>
<dbReference type="InterPro" id="IPR051913">
    <property type="entry name" value="GH2_Domain-Containing"/>
</dbReference>
<organism evidence="8 9">
    <name type="scientific">Parabacteroides segnis</name>
    <dbReference type="NCBI Taxonomy" id="2763058"/>
    <lineage>
        <taxon>Bacteria</taxon>
        <taxon>Pseudomonadati</taxon>
        <taxon>Bacteroidota</taxon>
        <taxon>Bacteroidia</taxon>
        <taxon>Bacteroidales</taxon>
        <taxon>Tannerellaceae</taxon>
        <taxon>Parabacteroides</taxon>
    </lineage>
</organism>
<dbReference type="InterPro" id="IPR006104">
    <property type="entry name" value="Glyco_hydro_2_N"/>
</dbReference>
<evidence type="ECO:0000256" key="1">
    <source>
        <dbReference type="ARBA" id="ARBA00007401"/>
    </source>
</evidence>
<dbReference type="Gene3D" id="2.60.120.260">
    <property type="entry name" value="Galactose-binding domain-like"/>
    <property type="match status" value="1"/>
</dbReference>
<keyword evidence="9" id="KW-1185">Reference proteome</keyword>
<reference evidence="8 9" key="1">
    <citation type="submission" date="2020-08" db="EMBL/GenBank/DDBJ databases">
        <title>Genome public.</title>
        <authorList>
            <person name="Liu C."/>
            <person name="Sun Q."/>
        </authorList>
    </citation>
    <scope>NUCLEOTIDE SEQUENCE [LARGE SCALE GENOMIC DNA]</scope>
    <source>
        <strain evidence="8 9">BX2</strain>
    </source>
</reference>
<proteinExistence type="inferred from homology"/>
<keyword evidence="2" id="KW-0378">Hydrolase</keyword>